<dbReference type="AlphaFoldDB" id="A0AAF1AS98"/>
<organism evidence="2 3">
    <name type="scientific">Daucus carota subsp. sativus</name>
    <name type="common">Carrot</name>
    <dbReference type="NCBI Taxonomy" id="79200"/>
    <lineage>
        <taxon>Eukaryota</taxon>
        <taxon>Viridiplantae</taxon>
        <taxon>Streptophyta</taxon>
        <taxon>Embryophyta</taxon>
        <taxon>Tracheophyta</taxon>
        <taxon>Spermatophyta</taxon>
        <taxon>Magnoliopsida</taxon>
        <taxon>eudicotyledons</taxon>
        <taxon>Gunneridae</taxon>
        <taxon>Pentapetalae</taxon>
        <taxon>asterids</taxon>
        <taxon>campanulids</taxon>
        <taxon>Apiales</taxon>
        <taxon>Apiaceae</taxon>
        <taxon>Apioideae</taxon>
        <taxon>Scandiceae</taxon>
        <taxon>Daucinae</taxon>
        <taxon>Daucus</taxon>
        <taxon>Daucus sect. Daucus</taxon>
    </lineage>
</organism>
<dbReference type="Proteomes" id="UP000077755">
    <property type="component" value="Chromosome 3"/>
</dbReference>
<dbReference type="EMBL" id="CP093345">
    <property type="protein sequence ID" value="WOG91082.1"/>
    <property type="molecule type" value="Genomic_DNA"/>
</dbReference>
<sequence length="91" mass="9847">MKLQKDHKFAACYSLLLLSMLLHLQMTTIPCCAPASNENIHRSNNFKAAGASSTPLKKTSGGALGKFDGSDEIFTGDKRKVNTGSNPLHNR</sequence>
<feature type="signal peptide" evidence="1">
    <location>
        <begin position="1"/>
        <end position="26"/>
    </location>
</feature>
<keyword evidence="3" id="KW-1185">Reference proteome</keyword>
<reference evidence="2" key="1">
    <citation type="journal article" date="2016" name="Nat. Genet.">
        <title>A high-quality carrot genome assembly provides new insights into carotenoid accumulation and asterid genome evolution.</title>
        <authorList>
            <person name="Iorizzo M."/>
            <person name="Ellison S."/>
            <person name="Senalik D."/>
            <person name="Zeng P."/>
            <person name="Satapoomin P."/>
            <person name="Huang J."/>
            <person name="Bowman M."/>
            <person name="Iovene M."/>
            <person name="Sanseverino W."/>
            <person name="Cavagnaro P."/>
            <person name="Yildiz M."/>
            <person name="Macko-Podgorni A."/>
            <person name="Moranska E."/>
            <person name="Grzebelus E."/>
            <person name="Grzebelus D."/>
            <person name="Ashrafi H."/>
            <person name="Zheng Z."/>
            <person name="Cheng S."/>
            <person name="Spooner D."/>
            <person name="Van Deynze A."/>
            <person name="Simon P."/>
        </authorList>
    </citation>
    <scope>NUCLEOTIDE SEQUENCE</scope>
    <source>
        <tissue evidence="2">Leaf</tissue>
    </source>
</reference>
<evidence type="ECO:0000313" key="2">
    <source>
        <dbReference type="EMBL" id="WOG91082.1"/>
    </source>
</evidence>
<gene>
    <name evidence="2" type="ORF">DCAR_0310330</name>
</gene>
<name>A0AAF1AS98_DAUCS</name>
<evidence type="ECO:0000313" key="3">
    <source>
        <dbReference type="Proteomes" id="UP000077755"/>
    </source>
</evidence>
<feature type="chain" id="PRO_5042054801" evidence="1">
    <location>
        <begin position="27"/>
        <end position="91"/>
    </location>
</feature>
<evidence type="ECO:0000256" key="1">
    <source>
        <dbReference type="SAM" id="SignalP"/>
    </source>
</evidence>
<keyword evidence="1" id="KW-0732">Signal</keyword>
<accession>A0AAF1AS98</accession>
<protein>
    <submittedName>
        <fullName evidence="2">Uncharacterized protein</fullName>
    </submittedName>
</protein>
<reference evidence="2" key="2">
    <citation type="submission" date="2022-03" db="EMBL/GenBank/DDBJ databases">
        <title>Draft title - Genomic analysis of global carrot germplasm unveils the trajectory of domestication and the origin of high carotenoid orange carrot.</title>
        <authorList>
            <person name="Iorizzo M."/>
            <person name="Ellison S."/>
            <person name="Senalik D."/>
            <person name="Macko-Podgorni A."/>
            <person name="Grzebelus D."/>
            <person name="Bostan H."/>
            <person name="Rolling W."/>
            <person name="Curaba J."/>
            <person name="Simon P."/>
        </authorList>
    </citation>
    <scope>NUCLEOTIDE SEQUENCE</scope>
    <source>
        <tissue evidence="2">Leaf</tissue>
    </source>
</reference>
<proteinExistence type="predicted"/>